<protein>
    <submittedName>
        <fullName evidence="2">Uncharacterized protein</fullName>
    </submittedName>
</protein>
<proteinExistence type="predicted"/>
<dbReference type="AlphaFoldDB" id="A0A813FZ44"/>
<accession>A0A813FZ44</accession>
<dbReference type="EMBL" id="CAJNNV010027224">
    <property type="protein sequence ID" value="CAE8619793.1"/>
    <property type="molecule type" value="Genomic_DNA"/>
</dbReference>
<comment type="caution">
    <text evidence="2">The sequence shown here is derived from an EMBL/GenBank/DDBJ whole genome shotgun (WGS) entry which is preliminary data.</text>
</comment>
<keyword evidence="3" id="KW-1185">Reference proteome</keyword>
<gene>
    <name evidence="2" type="ORF">PGLA1383_LOCUS37373</name>
</gene>
<feature type="non-terminal residue" evidence="2">
    <location>
        <position position="351"/>
    </location>
</feature>
<organism evidence="2 3">
    <name type="scientific">Polarella glacialis</name>
    <name type="common">Dinoflagellate</name>
    <dbReference type="NCBI Taxonomy" id="89957"/>
    <lineage>
        <taxon>Eukaryota</taxon>
        <taxon>Sar</taxon>
        <taxon>Alveolata</taxon>
        <taxon>Dinophyceae</taxon>
        <taxon>Suessiales</taxon>
        <taxon>Suessiaceae</taxon>
        <taxon>Polarella</taxon>
    </lineage>
</organism>
<reference evidence="2" key="1">
    <citation type="submission" date="2021-02" db="EMBL/GenBank/DDBJ databases">
        <authorList>
            <person name="Dougan E. K."/>
            <person name="Rhodes N."/>
            <person name="Thang M."/>
            <person name="Chan C."/>
        </authorList>
    </citation>
    <scope>NUCLEOTIDE SEQUENCE</scope>
</reference>
<sequence>MALTNTHTDQGHGPTYHSPQGSRTRVDYILAPKELLGDIIRCRVWYASGFSLQLAHADRLMDHSPLMLDFAYRCWFNTTEAQDPTIDAQDIEKVLQLPAGKQGRKFREQLDQATEQACAAVVEQATSCGAVDQLWHLLNTVLAQQASEAFPRRPMQRFQYSDNTRQQIKQCYDMRKTLWHAFLQFGQQPPDDLRITLQKQTAFATSLRRQEKRQWLTDLALQLKAASAAGGSRQVWILARRLAQTGYGRKSRRQGYVTTNSPSLESWRTYLEQPGPAGGCYATVADFSSQAPLDIPSIAMAEGARYAEDSVAFNLGNHTLEDYDDFYKCLLRAKSFRACPRWSVPREAWIL</sequence>
<name>A0A813FZ44_POLGL</name>
<feature type="region of interest" description="Disordered" evidence="1">
    <location>
        <begin position="1"/>
        <end position="21"/>
    </location>
</feature>
<evidence type="ECO:0000256" key="1">
    <source>
        <dbReference type="SAM" id="MobiDB-lite"/>
    </source>
</evidence>
<evidence type="ECO:0000313" key="3">
    <source>
        <dbReference type="Proteomes" id="UP000654075"/>
    </source>
</evidence>
<evidence type="ECO:0000313" key="2">
    <source>
        <dbReference type="EMBL" id="CAE8619793.1"/>
    </source>
</evidence>
<dbReference type="Proteomes" id="UP000654075">
    <property type="component" value="Unassembled WGS sequence"/>
</dbReference>